<dbReference type="SUPFAM" id="SSF48208">
    <property type="entry name" value="Six-hairpin glycosidases"/>
    <property type="match status" value="1"/>
</dbReference>
<dbReference type="PANTHER" id="PTHR12143:SF39">
    <property type="entry name" value="SECRETED PROTEIN"/>
    <property type="match status" value="1"/>
</dbReference>
<dbReference type="Pfam" id="PF17678">
    <property type="entry name" value="Glyco_hydro_92N"/>
    <property type="match status" value="1"/>
</dbReference>
<feature type="domain" description="Glycosyl hydrolase family 92 N-terminal" evidence="6">
    <location>
        <begin position="30"/>
        <end position="266"/>
    </location>
</feature>
<evidence type="ECO:0000256" key="1">
    <source>
        <dbReference type="ARBA" id="ARBA00001913"/>
    </source>
</evidence>
<dbReference type="GO" id="GO:0000224">
    <property type="term" value="F:peptide-N4-(N-acetyl-beta-glucosaminyl)asparagine amidase activity"/>
    <property type="evidence" value="ECO:0007669"/>
    <property type="project" value="TreeGrafter"/>
</dbReference>
<protein>
    <submittedName>
        <fullName evidence="7">Glycoside hydrolase family 92 protein</fullName>
    </submittedName>
</protein>
<dbReference type="RefSeq" id="WP_162446658.1">
    <property type="nucleotide sequence ID" value="NZ_CP048222.1"/>
</dbReference>
<evidence type="ECO:0000259" key="5">
    <source>
        <dbReference type="Pfam" id="PF07971"/>
    </source>
</evidence>
<keyword evidence="3" id="KW-0106">Calcium</keyword>
<dbReference type="Gene3D" id="3.30.2080.10">
    <property type="entry name" value="GH92 mannosidase domain"/>
    <property type="match status" value="1"/>
</dbReference>
<evidence type="ECO:0000256" key="2">
    <source>
        <dbReference type="ARBA" id="ARBA00011245"/>
    </source>
</evidence>
<dbReference type="InterPro" id="IPR012939">
    <property type="entry name" value="Glyco_hydro_92"/>
</dbReference>
<dbReference type="InterPro" id="IPR050883">
    <property type="entry name" value="PNGase"/>
</dbReference>
<sequence length="778" mass="87997">MYTIRNLVILFLIICVPVLLLAQPKQPVDYADPMIGSSESRWMLNPGVTMPFGMVQLSPDNQGNVWKAGYEYTLNNIGGFSHIHSWTMSGLSIMPTVGALNTKQGPADGPTTGWTTGYRSRIDKKTEQASPGYYAVTLMNGNIRTELTSTTRAGFFRFTYPQEEEAHILIDLDFPAENKPKILDARITQVNDKEIEGYSKQQMDDWNEYTVHFVVRFNKPIGYFGGWKKDSVLHKVKEVTGSGDIGAFADFKTQKGEVILMQTGISLVSVEGARLNLETEMNPFNWNFDSVRNNARTTWNTLLSKIKVEGGSEENLKKFYTNLYRSYIARTIWSDVNGKYVDVCEQVRTLDDPKSPILGSDAFWNTFWNLNQLWTLVNPDIANMWVKSQLEMYKHGGWLSKGPAGIEYSGIMEASHEISLIVSAYQKGIRNFDAATAFKAMLHQQTVPGVKHECGGYAGNKFFDSYMKLGYVPHEEGQVSNTLEYAYDDWCVAQMAKALGKKSEYKGFIKRAGNYKNVFDPETKYIRMKHKDGAWVKDWNPYCCTSFNGTGYLEGNAWQYSFFNPHDVQGILNLMGKDEFNKRLEEGFEKSARFSFNAEADLYDRVPINHGNQPNMQAAYLFNYSGKPWLTQKWAREIMNTYYGSDPYHGWLGDEDEGQMGAWFVMSAMGLFETDGGASVKPFYEIGSPLFEKTTITLDNQYYSGKTFEIEARNTSDKNIYIQSATLDGKPLTKPWFYHADLVDGGKLVLEMGPEPNQNWGSKPQDAPPSMSAAANAK</sequence>
<organism evidence="7 8">
    <name type="scientific">Rhodocytophaga rosea</name>
    <dbReference type="NCBI Taxonomy" id="2704465"/>
    <lineage>
        <taxon>Bacteria</taxon>
        <taxon>Pseudomonadati</taxon>
        <taxon>Bacteroidota</taxon>
        <taxon>Cytophagia</taxon>
        <taxon>Cytophagales</taxon>
        <taxon>Rhodocytophagaceae</taxon>
        <taxon>Rhodocytophaga</taxon>
    </lineage>
</organism>
<evidence type="ECO:0000256" key="3">
    <source>
        <dbReference type="ARBA" id="ARBA00022837"/>
    </source>
</evidence>
<dbReference type="InterPro" id="IPR008928">
    <property type="entry name" value="6-hairpin_glycosidase_sf"/>
</dbReference>
<proteinExistence type="predicted"/>
<evidence type="ECO:0000313" key="8">
    <source>
        <dbReference type="Proteomes" id="UP000480178"/>
    </source>
</evidence>
<dbReference type="PANTHER" id="PTHR12143">
    <property type="entry name" value="PEPTIDE N-GLYCANASE PNGASE -RELATED"/>
    <property type="match status" value="1"/>
</dbReference>
<dbReference type="FunFam" id="3.30.2080.10:FF:000001">
    <property type="entry name" value="Alpha-1,2-mannosidase subfamily"/>
    <property type="match status" value="1"/>
</dbReference>
<dbReference type="Proteomes" id="UP000480178">
    <property type="component" value="Chromosome"/>
</dbReference>
<dbReference type="AlphaFoldDB" id="A0A6C0GT11"/>
<accession>A0A6C0GT11</accession>
<dbReference type="EMBL" id="CP048222">
    <property type="protein sequence ID" value="QHT70683.1"/>
    <property type="molecule type" value="Genomic_DNA"/>
</dbReference>
<comment type="subunit">
    <text evidence="2">Monomer.</text>
</comment>
<name>A0A6C0GT11_9BACT</name>
<dbReference type="Gene3D" id="1.20.1610.10">
    <property type="entry name" value="alpha-1,2-mannosidases domains"/>
    <property type="match status" value="1"/>
</dbReference>
<feature type="region of interest" description="Disordered" evidence="4">
    <location>
        <begin position="753"/>
        <end position="778"/>
    </location>
</feature>
<feature type="domain" description="Glycosyl hydrolase family 92" evidence="5">
    <location>
        <begin position="272"/>
        <end position="754"/>
    </location>
</feature>
<dbReference type="GO" id="GO:0030246">
    <property type="term" value="F:carbohydrate binding"/>
    <property type="evidence" value="ECO:0007669"/>
    <property type="project" value="InterPro"/>
</dbReference>
<evidence type="ECO:0000256" key="4">
    <source>
        <dbReference type="SAM" id="MobiDB-lite"/>
    </source>
</evidence>
<dbReference type="InterPro" id="IPR014718">
    <property type="entry name" value="GH-type_carb-bd"/>
</dbReference>
<dbReference type="Gene3D" id="2.70.98.10">
    <property type="match status" value="1"/>
</dbReference>
<dbReference type="Pfam" id="PF07971">
    <property type="entry name" value="Glyco_hydro_92"/>
    <property type="match status" value="1"/>
</dbReference>
<dbReference type="InterPro" id="IPR005887">
    <property type="entry name" value="GH92_a_mannosidase_put"/>
</dbReference>
<dbReference type="GO" id="GO:0005975">
    <property type="term" value="P:carbohydrate metabolic process"/>
    <property type="evidence" value="ECO:0007669"/>
    <property type="project" value="InterPro"/>
</dbReference>
<evidence type="ECO:0000259" key="6">
    <source>
        <dbReference type="Pfam" id="PF17678"/>
    </source>
</evidence>
<dbReference type="InterPro" id="IPR041371">
    <property type="entry name" value="GH92_N"/>
</dbReference>
<keyword evidence="8" id="KW-1185">Reference proteome</keyword>
<comment type="cofactor">
    <cofactor evidence="1">
        <name>Ca(2+)</name>
        <dbReference type="ChEBI" id="CHEBI:29108"/>
    </cofactor>
</comment>
<dbReference type="GO" id="GO:0006516">
    <property type="term" value="P:glycoprotein catabolic process"/>
    <property type="evidence" value="ECO:0007669"/>
    <property type="project" value="TreeGrafter"/>
</dbReference>
<dbReference type="NCBIfam" id="TIGR01180">
    <property type="entry name" value="aman2_put"/>
    <property type="match status" value="1"/>
</dbReference>
<dbReference type="GO" id="GO:0005829">
    <property type="term" value="C:cytosol"/>
    <property type="evidence" value="ECO:0007669"/>
    <property type="project" value="TreeGrafter"/>
</dbReference>
<gene>
    <name evidence="7" type="ORF">GXP67_30550</name>
</gene>
<reference evidence="7 8" key="1">
    <citation type="submission" date="2020-01" db="EMBL/GenBank/DDBJ databases">
        <authorList>
            <person name="Kim M.K."/>
        </authorList>
    </citation>
    <scope>NUCLEOTIDE SEQUENCE [LARGE SCALE GENOMIC DNA]</scope>
    <source>
        <strain evidence="7 8">172606-1</strain>
    </source>
</reference>
<keyword evidence="7" id="KW-0378">Hydrolase</keyword>
<dbReference type="KEGG" id="rhoz:GXP67_30550"/>
<evidence type="ECO:0000313" key="7">
    <source>
        <dbReference type="EMBL" id="QHT70683.1"/>
    </source>
</evidence>
<dbReference type="Gene3D" id="1.20.1050.60">
    <property type="entry name" value="alpha-1,2-mannosidase"/>
    <property type="match status" value="1"/>
</dbReference>